<name>A0A163KCX5_9BACL</name>
<reference evidence="5" key="1">
    <citation type="journal article" date="2016" name="Genome Announc.">
        <title>Draft genomes of two strains of Paenibacillus glucanolyticus with capability to degrade lignocellulose.</title>
        <authorList>
            <person name="Mathews S.L."/>
            <person name="Pawlak J."/>
            <person name="Grunden A.M."/>
        </authorList>
    </citation>
    <scope>NUCLEOTIDE SEQUENCE [LARGE SCALE GENOMIC DNA]</scope>
    <source>
        <strain evidence="5">SLM1</strain>
    </source>
</reference>
<keyword evidence="3" id="KW-0804">Transcription</keyword>
<organism evidence="5 6">
    <name type="scientific">Paenibacillus glucanolyticus</name>
    <dbReference type="NCBI Taxonomy" id="59843"/>
    <lineage>
        <taxon>Bacteria</taxon>
        <taxon>Bacillati</taxon>
        <taxon>Bacillota</taxon>
        <taxon>Bacilli</taxon>
        <taxon>Bacillales</taxon>
        <taxon>Paenibacillaceae</taxon>
        <taxon>Paenibacillus</taxon>
    </lineage>
</organism>
<accession>A0A163KCX5</accession>
<feature type="domain" description="HTH cro/C1-type" evidence="4">
    <location>
        <begin position="13"/>
        <end position="67"/>
    </location>
</feature>
<keyword evidence="6" id="KW-1185">Reference proteome</keyword>
<dbReference type="STRING" id="59843.A3958_14470"/>
<dbReference type="GO" id="GO:0003677">
    <property type="term" value="F:DNA binding"/>
    <property type="evidence" value="ECO:0007669"/>
    <property type="project" value="UniProtKB-KW"/>
</dbReference>
<dbReference type="GO" id="GO:0005829">
    <property type="term" value="C:cytosol"/>
    <property type="evidence" value="ECO:0007669"/>
    <property type="project" value="TreeGrafter"/>
</dbReference>
<dbReference type="Gene3D" id="1.10.260.40">
    <property type="entry name" value="lambda repressor-like DNA-binding domains"/>
    <property type="match status" value="1"/>
</dbReference>
<dbReference type="RefSeq" id="WP_006208434.1">
    <property type="nucleotide sequence ID" value="NZ_CP147845.1"/>
</dbReference>
<evidence type="ECO:0000256" key="1">
    <source>
        <dbReference type="ARBA" id="ARBA00023015"/>
    </source>
</evidence>
<dbReference type="OrthoDB" id="9814553at2"/>
<dbReference type="InterPro" id="IPR050807">
    <property type="entry name" value="TransReg_Diox_bact_type"/>
</dbReference>
<dbReference type="AlphaFoldDB" id="A0A163KCX5"/>
<comment type="caution">
    <text evidence="5">The sequence shown here is derived from an EMBL/GenBank/DDBJ whole genome shotgun (WGS) entry which is preliminary data.</text>
</comment>
<evidence type="ECO:0000256" key="2">
    <source>
        <dbReference type="ARBA" id="ARBA00023125"/>
    </source>
</evidence>
<dbReference type="SMART" id="SM00530">
    <property type="entry name" value="HTH_XRE"/>
    <property type="match status" value="1"/>
</dbReference>
<keyword evidence="2" id="KW-0238">DNA-binding</keyword>
<dbReference type="CDD" id="cd00093">
    <property type="entry name" value="HTH_XRE"/>
    <property type="match status" value="1"/>
</dbReference>
<evidence type="ECO:0000313" key="6">
    <source>
        <dbReference type="Proteomes" id="UP000076796"/>
    </source>
</evidence>
<gene>
    <name evidence="5" type="ORF">AWU65_15005</name>
</gene>
<evidence type="ECO:0000256" key="3">
    <source>
        <dbReference type="ARBA" id="ARBA00023163"/>
    </source>
</evidence>
<dbReference type="GO" id="GO:0003700">
    <property type="term" value="F:DNA-binding transcription factor activity"/>
    <property type="evidence" value="ECO:0007669"/>
    <property type="project" value="TreeGrafter"/>
</dbReference>
<proteinExistence type="predicted"/>
<dbReference type="EMBL" id="LWMH01000001">
    <property type="protein sequence ID" value="KZS47140.1"/>
    <property type="molecule type" value="Genomic_DNA"/>
</dbReference>
<keyword evidence="1" id="KW-0805">Transcription regulation</keyword>
<evidence type="ECO:0000313" key="5">
    <source>
        <dbReference type="EMBL" id="KZS47140.1"/>
    </source>
</evidence>
<dbReference type="GeneID" id="97557469"/>
<dbReference type="PANTHER" id="PTHR46797:SF23">
    <property type="entry name" value="HTH-TYPE TRANSCRIPTIONAL REGULATOR SUTR"/>
    <property type="match status" value="1"/>
</dbReference>
<dbReference type="PANTHER" id="PTHR46797">
    <property type="entry name" value="HTH-TYPE TRANSCRIPTIONAL REGULATOR"/>
    <property type="match status" value="1"/>
</dbReference>
<protein>
    <submittedName>
        <fullName evidence="5">Transcriptional regulator</fullName>
    </submittedName>
</protein>
<dbReference type="InterPro" id="IPR001387">
    <property type="entry name" value="Cro/C1-type_HTH"/>
</dbReference>
<sequence length="106" mass="12122">MDKSVAITLGIAIREIRKNQNLTQEELAEKIGSSFSYIGRLERGEGNFTVQTLEKITTALNIDFFDFMSLGKKDNDIILEINSLLLQQDEENQLKGLNILKELYRN</sequence>
<dbReference type="Pfam" id="PF01381">
    <property type="entry name" value="HTH_3"/>
    <property type="match status" value="1"/>
</dbReference>
<dbReference type="PROSITE" id="PS50943">
    <property type="entry name" value="HTH_CROC1"/>
    <property type="match status" value="1"/>
</dbReference>
<dbReference type="Proteomes" id="UP000076796">
    <property type="component" value="Unassembled WGS sequence"/>
</dbReference>
<dbReference type="InterPro" id="IPR010982">
    <property type="entry name" value="Lambda_DNA-bd_dom_sf"/>
</dbReference>
<evidence type="ECO:0000259" key="4">
    <source>
        <dbReference type="PROSITE" id="PS50943"/>
    </source>
</evidence>
<dbReference type="SUPFAM" id="SSF47413">
    <property type="entry name" value="lambda repressor-like DNA-binding domains"/>
    <property type="match status" value="1"/>
</dbReference>